<dbReference type="AlphaFoldDB" id="B4W1W5"/>
<accession>B4W1W5</accession>
<name>B4W1W5_9CYAN</name>
<dbReference type="GO" id="GO:0005886">
    <property type="term" value="C:plasma membrane"/>
    <property type="evidence" value="ECO:0007669"/>
    <property type="project" value="UniProtKB-SubCell"/>
</dbReference>
<gene>
    <name evidence="6" type="ORF">MC7420_6973</name>
</gene>
<proteinExistence type="inferred from homology"/>
<keyword evidence="1 5" id="KW-1003">Cell membrane</keyword>
<evidence type="ECO:0000256" key="5">
    <source>
        <dbReference type="HAMAP-Rule" id="MF_01600"/>
    </source>
</evidence>
<reference evidence="6 7" key="1">
    <citation type="submission" date="2008-07" db="EMBL/GenBank/DDBJ databases">
        <authorList>
            <person name="Tandeau de Marsac N."/>
            <person name="Ferriera S."/>
            <person name="Johnson J."/>
            <person name="Kravitz S."/>
            <person name="Beeson K."/>
            <person name="Sutton G."/>
            <person name="Rogers Y.-H."/>
            <person name="Friedman R."/>
            <person name="Frazier M."/>
            <person name="Venter J.C."/>
        </authorList>
    </citation>
    <scope>NUCLEOTIDE SEQUENCE [LARGE SCALE GENOMIC DNA]</scope>
    <source>
        <strain evidence="6 7">PCC 7420</strain>
    </source>
</reference>
<evidence type="ECO:0000256" key="4">
    <source>
        <dbReference type="ARBA" id="ARBA00023136"/>
    </source>
</evidence>
<dbReference type="NCBIfam" id="NF002707">
    <property type="entry name" value="PRK02509.1"/>
    <property type="match status" value="1"/>
</dbReference>
<keyword evidence="2 5" id="KW-0812">Transmembrane</keyword>
<sequence length="1015" mass="115020">MLLGLWLAWDLLAHLVAEILWFIELDYLSAFWLRLRTQLGLWAFVGCLSAGFLLSNLFLANRLKYPAAIAKEVGNPTRIPPGTTQLNPTLPKTPTQDSKPFNLEKGALALRLGLLLPIVLCLDVLVGIMLLHYGEVAISLWQADFNLPSVTPPLPTPFDWSSIHDVLLRLLVQIIQLIGLVIIVIALVVNSQFWLTAMAVVFSVVFALVVSGQWGRILQFFQPTAFNANDPLFGTDISFYVFKLPVLQLLNFWLGGLCLFGLVAVTLTYLVSGNSLSHGRFPGFSDHQLYHLHGLGSLAMATVAFHYWLSRYELLYSTRGVTYGASYTDVKAQLPINTGLSIFALGIALFLLLRPIIGFKSLHRSGKGTLSLLGLYVIMVAIAGWLIPATVQRFGVQPNELERERLYIERSIKLSRAAFDLDSINVEIFDPEGELTSADLDENVLTIRNIRLWDARPILQTNRQLQRIRLYYEFPDADIDRYRLPLEVTGVPPSFAGEEGDELEAEDTEISLTVPTPGFTIEKQQVIIAPRELSYESVPEQAQTWVNQHLVYTHGYGFTMSPVNRVGSGGLPNYFVKDIGTGADPGVGGDLSTSSQLIRESIPIGAPRIYYGQLTENYVMTPTKVQEFDYPSGEDNVYNTYDGTGGVQISSLWRRLLFAEYLKDWKMLFTDNFTPETKVLFRRNINQRIRAIAPFLRYDRDPYIVSVNPQGGEVETDQTYLYWIVDAYTTSENYPYSDPGDNEFNYIRNSVKVVIDAYHGTITFYVADPDDPIIQTWTKIFPRLFQPLDAMPPALRRHIRYPVDIFSVQSERLLTYHMTDPQVFYNREDQWRIPQEIYGTELQPLEPYYLIMKLPTATNEEFILLHPFTPQARNNLIAWLAGRSDGENYGKLFLYQFPKQELIYGPEQIEALINQDPVISQQISLWNRQGSRAVQGNLLVIPIEQSLLYVEPLYLEAERNSLPILARVIVVYENRIIMAESLEKALEGIFQQPEQEPAPTIIRPLEEPPLPLEGG</sequence>
<organism evidence="6 7">
    <name type="scientific">Coleofasciculus chthonoplastes PCC 7420</name>
    <dbReference type="NCBI Taxonomy" id="118168"/>
    <lineage>
        <taxon>Bacteria</taxon>
        <taxon>Bacillati</taxon>
        <taxon>Cyanobacteriota</taxon>
        <taxon>Cyanophyceae</taxon>
        <taxon>Coleofasciculales</taxon>
        <taxon>Coleofasciculaceae</taxon>
        <taxon>Coleofasciculus</taxon>
    </lineage>
</organism>
<keyword evidence="4 5" id="KW-0472">Membrane</keyword>
<dbReference type="Proteomes" id="UP000003835">
    <property type="component" value="Unassembled WGS sequence"/>
</dbReference>
<dbReference type="EMBL" id="DS989869">
    <property type="protein sequence ID" value="EDX71887.1"/>
    <property type="molecule type" value="Genomic_DNA"/>
</dbReference>
<evidence type="ECO:0000256" key="1">
    <source>
        <dbReference type="ARBA" id="ARBA00022475"/>
    </source>
</evidence>
<evidence type="ECO:0000256" key="2">
    <source>
        <dbReference type="ARBA" id="ARBA00022692"/>
    </source>
</evidence>
<dbReference type="HOGENOM" id="CLU_007733_0_0_3"/>
<protein>
    <recommendedName>
        <fullName evidence="5">UPF0182 protein MC7420_6973</fullName>
    </recommendedName>
</protein>
<dbReference type="Pfam" id="PF03699">
    <property type="entry name" value="UPF0182"/>
    <property type="match status" value="1"/>
</dbReference>
<dbReference type="eggNOG" id="COG1615">
    <property type="taxonomic scope" value="Bacteria"/>
</dbReference>
<dbReference type="PANTHER" id="PTHR39344">
    <property type="entry name" value="UPF0182 PROTEIN SLL1060"/>
    <property type="match status" value="1"/>
</dbReference>
<comment type="subcellular location">
    <subcellularLocation>
        <location evidence="5">Cell membrane</location>
        <topology evidence="5">Multi-pass membrane protein</topology>
    </subcellularLocation>
</comment>
<keyword evidence="3 5" id="KW-1133">Transmembrane helix</keyword>
<dbReference type="InterPro" id="IPR005372">
    <property type="entry name" value="UPF0182"/>
</dbReference>
<keyword evidence="7" id="KW-1185">Reference proteome</keyword>
<evidence type="ECO:0000313" key="7">
    <source>
        <dbReference type="Proteomes" id="UP000003835"/>
    </source>
</evidence>
<dbReference type="HAMAP" id="MF_01600">
    <property type="entry name" value="UPF0182"/>
    <property type="match status" value="1"/>
</dbReference>
<dbReference type="GO" id="GO:0005576">
    <property type="term" value="C:extracellular region"/>
    <property type="evidence" value="ECO:0007669"/>
    <property type="project" value="TreeGrafter"/>
</dbReference>
<evidence type="ECO:0000256" key="3">
    <source>
        <dbReference type="ARBA" id="ARBA00022989"/>
    </source>
</evidence>
<comment type="similarity">
    <text evidence="5">Belongs to the UPF0182 family.</text>
</comment>
<evidence type="ECO:0000313" key="6">
    <source>
        <dbReference type="EMBL" id="EDX71887.1"/>
    </source>
</evidence>
<dbReference type="PANTHER" id="PTHR39344:SF1">
    <property type="entry name" value="UPF0182 PROTEIN SLL1060"/>
    <property type="match status" value="1"/>
</dbReference>